<name>A0AAF1C2F7_9MICO</name>
<accession>A0AAF1C2F7</accession>
<keyword evidence="6" id="KW-1185">Reference proteome</keyword>
<dbReference type="Pfam" id="PF03816">
    <property type="entry name" value="LytR_cpsA_psr"/>
    <property type="match status" value="1"/>
</dbReference>
<evidence type="ECO:0000256" key="1">
    <source>
        <dbReference type="ARBA" id="ARBA00006068"/>
    </source>
</evidence>
<organism evidence="5 6">
    <name type="scientific">Sanguibacter biliveldensis</name>
    <dbReference type="NCBI Taxonomy" id="3030830"/>
    <lineage>
        <taxon>Bacteria</taxon>
        <taxon>Bacillati</taxon>
        <taxon>Actinomycetota</taxon>
        <taxon>Actinomycetes</taxon>
        <taxon>Micrococcales</taxon>
        <taxon>Sanguibacteraceae</taxon>
        <taxon>Sanguibacter</taxon>
    </lineage>
</organism>
<dbReference type="NCBIfam" id="TIGR00350">
    <property type="entry name" value="lytR_cpsA_psr"/>
    <property type="match status" value="1"/>
</dbReference>
<proteinExistence type="inferred from homology"/>
<feature type="domain" description="Cell envelope-related transcriptional attenuator" evidence="4">
    <location>
        <begin position="126"/>
        <end position="269"/>
    </location>
</feature>
<dbReference type="RefSeq" id="WP_319156452.1">
    <property type="nucleotide sequence ID" value="NZ_CP138359.1"/>
</dbReference>
<protein>
    <submittedName>
        <fullName evidence="5">LCP family protein</fullName>
    </submittedName>
</protein>
<feature type="transmembrane region" description="Helical" evidence="3">
    <location>
        <begin position="41"/>
        <end position="66"/>
    </location>
</feature>
<dbReference type="AlphaFoldDB" id="A0AAF1C2F7"/>
<dbReference type="PANTHER" id="PTHR33392:SF6">
    <property type="entry name" value="POLYISOPRENYL-TEICHOIC ACID--PEPTIDOGLYCAN TEICHOIC ACID TRANSFERASE TAGU"/>
    <property type="match status" value="1"/>
</dbReference>
<evidence type="ECO:0000313" key="6">
    <source>
        <dbReference type="Proteomes" id="UP001304340"/>
    </source>
</evidence>
<dbReference type="EMBL" id="CP138359">
    <property type="protein sequence ID" value="WPF81709.1"/>
    <property type="molecule type" value="Genomic_DNA"/>
</dbReference>
<keyword evidence="3" id="KW-0472">Membrane</keyword>
<evidence type="ECO:0000256" key="3">
    <source>
        <dbReference type="SAM" id="Phobius"/>
    </source>
</evidence>
<evidence type="ECO:0000259" key="4">
    <source>
        <dbReference type="Pfam" id="PF03816"/>
    </source>
</evidence>
<evidence type="ECO:0000256" key="2">
    <source>
        <dbReference type="SAM" id="MobiDB-lite"/>
    </source>
</evidence>
<gene>
    <name evidence="5" type="ORF">SANBI_003022</name>
</gene>
<keyword evidence="3" id="KW-1133">Transmembrane helix</keyword>
<reference evidence="6" key="1">
    <citation type="submission" date="2023-11" db="EMBL/GenBank/DDBJ databases">
        <authorList>
            <person name="Helweg L.P."/>
            <person name="Kiel A."/>
            <person name="Hitz F."/>
            <person name="Ruckert-Reed C."/>
            <person name="Busche T."/>
            <person name="Kaltschmidt B."/>
            <person name="Kaltschmidt C."/>
        </authorList>
    </citation>
    <scope>NUCLEOTIDE SEQUENCE [LARGE SCALE GENOMIC DNA]</scope>
    <source>
        <strain evidence="6">4.1</strain>
    </source>
</reference>
<feature type="region of interest" description="Disordered" evidence="2">
    <location>
        <begin position="1"/>
        <end position="35"/>
    </location>
</feature>
<dbReference type="Proteomes" id="UP001304340">
    <property type="component" value="Chromosome"/>
</dbReference>
<dbReference type="InterPro" id="IPR004474">
    <property type="entry name" value="LytR_CpsA_psr"/>
</dbReference>
<sequence>MSTGDPFEGMTTEPARRSRRGTDDDDPYAEPEERRSGGRRAVIIAFSVLLGLVVLGGGAVAGYLAWVNNNIERIADPFDDLDPAARPTPAPTEPGAEATPLNILVLGSDSRISAGDPSSWEEGGQRTDALMVVHLPADRKSAVVMSIPRDSWVPVPGHGEAKINAAFSFGGPTLAIQTVEDLTGIRIDNFVVADFTSFVELTDTLGGVQITVPEDVYEHDTLLFSAGKQTLSGEQALAYTRQRYGLPGGDFDRVKRQQNWIRAMVAKTKNDGLISNPVRLTNLLTVVSRSVSVDDSLGINEMRAIAESLDGLATNDITFLTAPDAGTGRSADGQSIVLLDRAAFDPLVAAIAQDTSAEYIEANKDALGVLGATVK</sequence>
<keyword evidence="3" id="KW-0812">Transmembrane</keyword>
<dbReference type="KEGG" id="sbil:SANBI_003022"/>
<evidence type="ECO:0000313" key="5">
    <source>
        <dbReference type="EMBL" id="WPF81709.1"/>
    </source>
</evidence>
<dbReference type="PANTHER" id="PTHR33392">
    <property type="entry name" value="POLYISOPRENYL-TEICHOIC ACID--PEPTIDOGLYCAN TEICHOIC ACID TRANSFERASE TAGU"/>
    <property type="match status" value="1"/>
</dbReference>
<dbReference type="Gene3D" id="3.40.630.190">
    <property type="entry name" value="LCP protein"/>
    <property type="match status" value="1"/>
</dbReference>
<dbReference type="InterPro" id="IPR050922">
    <property type="entry name" value="LytR/CpsA/Psr_CW_biosynth"/>
</dbReference>
<comment type="similarity">
    <text evidence="1">Belongs to the LytR/CpsA/Psr (LCP) family.</text>
</comment>